<organism evidence="12 13">
    <name type="scientific">Leptotrombidium deliense</name>
    <dbReference type="NCBI Taxonomy" id="299467"/>
    <lineage>
        <taxon>Eukaryota</taxon>
        <taxon>Metazoa</taxon>
        <taxon>Ecdysozoa</taxon>
        <taxon>Arthropoda</taxon>
        <taxon>Chelicerata</taxon>
        <taxon>Arachnida</taxon>
        <taxon>Acari</taxon>
        <taxon>Acariformes</taxon>
        <taxon>Trombidiformes</taxon>
        <taxon>Prostigmata</taxon>
        <taxon>Anystina</taxon>
        <taxon>Parasitengona</taxon>
        <taxon>Trombiculoidea</taxon>
        <taxon>Trombiculidae</taxon>
        <taxon>Leptotrombidium</taxon>
    </lineage>
</organism>
<dbReference type="Gene3D" id="3.30.40.10">
    <property type="entry name" value="Zinc/RING finger domain, C3HC4 (zinc finger)"/>
    <property type="match status" value="1"/>
</dbReference>
<keyword evidence="9 10" id="KW-0472">Membrane</keyword>
<dbReference type="PANTHER" id="PTHR46065:SF3">
    <property type="entry name" value="FI20425P1"/>
    <property type="match status" value="1"/>
</dbReference>
<keyword evidence="6" id="KW-0833">Ubl conjugation pathway</keyword>
<evidence type="ECO:0000259" key="11">
    <source>
        <dbReference type="PROSITE" id="PS51292"/>
    </source>
</evidence>
<dbReference type="GO" id="GO:0016567">
    <property type="term" value="P:protein ubiquitination"/>
    <property type="evidence" value="ECO:0007669"/>
    <property type="project" value="TreeGrafter"/>
</dbReference>
<evidence type="ECO:0000256" key="5">
    <source>
        <dbReference type="ARBA" id="ARBA00022771"/>
    </source>
</evidence>
<protein>
    <submittedName>
        <fullName evidence="12">E3 ubiquitin-protein ligase MARCH3-like protein</fullName>
    </submittedName>
</protein>
<keyword evidence="8 10" id="KW-1133">Transmembrane helix</keyword>
<evidence type="ECO:0000256" key="6">
    <source>
        <dbReference type="ARBA" id="ARBA00022786"/>
    </source>
</evidence>
<dbReference type="GO" id="GO:0008270">
    <property type="term" value="F:zinc ion binding"/>
    <property type="evidence" value="ECO:0007669"/>
    <property type="project" value="UniProtKB-KW"/>
</dbReference>
<dbReference type="STRING" id="299467.A0A443S0R1"/>
<dbReference type="SUPFAM" id="SSF57850">
    <property type="entry name" value="RING/U-box"/>
    <property type="match status" value="1"/>
</dbReference>
<evidence type="ECO:0000256" key="3">
    <source>
        <dbReference type="ARBA" id="ARBA00022692"/>
    </source>
</evidence>
<keyword evidence="4" id="KW-0479">Metal-binding</keyword>
<evidence type="ECO:0000256" key="4">
    <source>
        <dbReference type="ARBA" id="ARBA00022723"/>
    </source>
</evidence>
<evidence type="ECO:0000256" key="2">
    <source>
        <dbReference type="ARBA" id="ARBA00022679"/>
    </source>
</evidence>
<evidence type="ECO:0000256" key="8">
    <source>
        <dbReference type="ARBA" id="ARBA00022989"/>
    </source>
</evidence>
<reference evidence="12 13" key="1">
    <citation type="journal article" date="2018" name="Gigascience">
        <title>Genomes of trombidid mites reveal novel predicted allergens and laterally-transferred genes associated with secondary metabolism.</title>
        <authorList>
            <person name="Dong X."/>
            <person name="Chaisiri K."/>
            <person name="Xia D."/>
            <person name="Armstrong S.D."/>
            <person name="Fang Y."/>
            <person name="Donnelly M.J."/>
            <person name="Kadowaki T."/>
            <person name="McGarry J.W."/>
            <person name="Darby A.C."/>
            <person name="Makepeace B.L."/>
        </authorList>
    </citation>
    <scope>NUCLEOTIDE SEQUENCE [LARGE SCALE GENOMIC DNA]</scope>
    <source>
        <strain evidence="12">UoL-UT</strain>
    </source>
</reference>
<evidence type="ECO:0000256" key="9">
    <source>
        <dbReference type="ARBA" id="ARBA00023136"/>
    </source>
</evidence>
<evidence type="ECO:0000256" key="10">
    <source>
        <dbReference type="SAM" id="Phobius"/>
    </source>
</evidence>
<keyword evidence="7" id="KW-0862">Zinc</keyword>
<keyword evidence="5" id="KW-0863">Zinc-finger</keyword>
<dbReference type="GO" id="GO:0004842">
    <property type="term" value="F:ubiquitin-protein transferase activity"/>
    <property type="evidence" value="ECO:0007669"/>
    <property type="project" value="TreeGrafter"/>
</dbReference>
<dbReference type="PROSITE" id="PS51292">
    <property type="entry name" value="ZF_RING_CH"/>
    <property type="match status" value="1"/>
</dbReference>
<keyword evidence="13" id="KW-1185">Reference proteome</keyword>
<dbReference type="VEuPathDB" id="VectorBase:LDEU010924"/>
<evidence type="ECO:0000256" key="1">
    <source>
        <dbReference type="ARBA" id="ARBA00004141"/>
    </source>
</evidence>
<dbReference type="GO" id="GO:0016020">
    <property type="term" value="C:membrane"/>
    <property type="evidence" value="ECO:0007669"/>
    <property type="project" value="UniProtKB-SubCell"/>
</dbReference>
<dbReference type="Proteomes" id="UP000288716">
    <property type="component" value="Unassembled WGS sequence"/>
</dbReference>
<accession>A0A443S0R1</accession>
<feature type="transmembrane region" description="Helical" evidence="10">
    <location>
        <begin position="86"/>
        <end position="106"/>
    </location>
</feature>
<comment type="subcellular location">
    <subcellularLocation>
        <location evidence="1">Membrane</location>
        <topology evidence="1">Multi-pass membrane protein</topology>
    </subcellularLocation>
</comment>
<keyword evidence="2" id="KW-0808">Transferase</keyword>
<evidence type="ECO:0000313" key="12">
    <source>
        <dbReference type="EMBL" id="RWS21115.1"/>
    </source>
</evidence>
<dbReference type="PANTHER" id="PTHR46065">
    <property type="entry name" value="E3 UBIQUITIN-PROTEIN LIGASE MARCH 2/3 FAMILY MEMBER"/>
    <property type="match status" value="1"/>
</dbReference>
<proteinExistence type="predicted"/>
<dbReference type="OrthoDB" id="6503392at2759"/>
<sequence>MASKGNDKIRCRLCCDFKEEEETGPLINVCKCKGLLAFVHERCIAEWLEASLMEHCDFCNFKFQMEKENRTFFDWLKIEEEERNDMIVIVVIACLTLYFLIVGSVFI</sequence>
<evidence type="ECO:0000256" key="7">
    <source>
        <dbReference type="ARBA" id="ARBA00022833"/>
    </source>
</evidence>
<name>A0A443S0R1_9ACAR</name>
<gene>
    <name evidence="12" type="ORF">B4U80_14180</name>
</gene>
<feature type="domain" description="RING-CH-type" evidence="11">
    <location>
        <begin position="3"/>
        <end position="66"/>
    </location>
</feature>
<keyword evidence="3 10" id="KW-0812">Transmembrane</keyword>
<dbReference type="SMART" id="SM00744">
    <property type="entry name" value="RINGv"/>
    <property type="match status" value="1"/>
</dbReference>
<dbReference type="EMBL" id="NCKV01013657">
    <property type="protein sequence ID" value="RWS21115.1"/>
    <property type="molecule type" value="Genomic_DNA"/>
</dbReference>
<dbReference type="AlphaFoldDB" id="A0A443S0R1"/>
<dbReference type="InterPro" id="IPR013083">
    <property type="entry name" value="Znf_RING/FYVE/PHD"/>
</dbReference>
<evidence type="ECO:0000313" key="13">
    <source>
        <dbReference type="Proteomes" id="UP000288716"/>
    </source>
</evidence>
<dbReference type="InterPro" id="IPR011016">
    <property type="entry name" value="Znf_RING-CH"/>
</dbReference>
<dbReference type="Pfam" id="PF12906">
    <property type="entry name" value="RINGv"/>
    <property type="match status" value="1"/>
</dbReference>
<comment type="caution">
    <text evidence="12">The sequence shown here is derived from an EMBL/GenBank/DDBJ whole genome shotgun (WGS) entry which is preliminary data.</text>
</comment>